<evidence type="ECO:0000313" key="2">
    <source>
        <dbReference type="EMBL" id="OUS41038.1"/>
    </source>
</evidence>
<dbReference type="GO" id="GO:0016646">
    <property type="term" value="F:oxidoreductase activity, acting on the CH-NH group of donors, NAD or NADP as acceptor"/>
    <property type="evidence" value="ECO:0007669"/>
    <property type="project" value="TreeGrafter"/>
</dbReference>
<evidence type="ECO:0000259" key="1">
    <source>
        <dbReference type="Pfam" id="PF13460"/>
    </source>
</evidence>
<dbReference type="InterPro" id="IPR016040">
    <property type="entry name" value="NAD(P)-bd_dom"/>
</dbReference>
<dbReference type="PANTHER" id="PTHR43355">
    <property type="entry name" value="FLAVIN REDUCTASE (NADPH)"/>
    <property type="match status" value="1"/>
</dbReference>
<proteinExistence type="predicted"/>
<dbReference type="AlphaFoldDB" id="A0A1Y5HUP2"/>
<gene>
    <name evidence="2" type="ORF">A9R00_02995</name>
</gene>
<dbReference type="Pfam" id="PF13460">
    <property type="entry name" value="NAD_binding_10"/>
    <property type="match status" value="1"/>
</dbReference>
<dbReference type="SUPFAM" id="SSF51735">
    <property type="entry name" value="NAD(P)-binding Rossmann-fold domains"/>
    <property type="match status" value="1"/>
</dbReference>
<evidence type="ECO:0000313" key="3">
    <source>
        <dbReference type="Proteomes" id="UP000227088"/>
    </source>
</evidence>
<dbReference type="Proteomes" id="UP000227088">
    <property type="component" value="Unassembled WGS sequence"/>
</dbReference>
<accession>A0A1Y5HUP2</accession>
<protein>
    <submittedName>
        <fullName evidence="2">NADH-flavin reductase</fullName>
    </submittedName>
</protein>
<comment type="caution">
    <text evidence="2">The sequence shown here is derived from an EMBL/GenBank/DDBJ whole genome shotgun (WGS) entry which is preliminary data.</text>
</comment>
<dbReference type="Gene3D" id="3.40.50.720">
    <property type="entry name" value="NAD(P)-binding Rossmann-like Domain"/>
    <property type="match status" value="1"/>
</dbReference>
<reference evidence="3" key="1">
    <citation type="journal article" date="2017" name="Proc. Natl. Acad. Sci. U.S.A.">
        <title>Simulation of Deepwater Horizon oil plume reveals substrate specialization within a complex community of hydrocarbon degraders.</title>
        <authorList>
            <person name="Hu P."/>
            <person name="Dubinsky E.A."/>
            <person name="Probst A.J."/>
            <person name="Wang J."/>
            <person name="Sieber C.M.K."/>
            <person name="Tom L.M."/>
            <person name="Gardinali P."/>
            <person name="Banfield J.F."/>
            <person name="Atlas R.M."/>
            <person name="Andersen G.L."/>
        </authorList>
    </citation>
    <scope>NUCLEOTIDE SEQUENCE [LARGE SCALE GENOMIC DNA]</scope>
</reference>
<dbReference type="InterPro" id="IPR036291">
    <property type="entry name" value="NAD(P)-bd_dom_sf"/>
</dbReference>
<organism evidence="2 3">
    <name type="scientific">Oleispira antarctica</name>
    <dbReference type="NCBI Taxonomy" id="188908"/>
    <lineage>
        <taxon>Bacteria</taxon>
        <taxon>Pseudomonadati</taxon>
        <taxon>Pseudomonadota</taxon>
        <taxon>Gammaproteobacteria</taxon>
        <taxon>Oceanospirillales</taxon>
        <taxon>Oceanospirillaceae</taxon>
        <taxon>Oleispira</taxon>
    </lineage>
</organism>
<name>A0A1Y5HUP2_OLEAN</name>
<dbReference type="EMBL" id="MABE01000172">
    <property type="protein sequence ID" value="OUS41038.1"/>
    <property type="molecule type" value="Genomic_DNA"/>
</dbReference>
<dbReference type="InterPro" id="IPR051606">
    <property type="entry name" value="Polyketide_Oxido-like"/>
</dbReference>
<dbReference type="PANTHER" id="PTHR43355:SF2">
    <property type="entry name" value="FLAVIN REDUCTASE (NADPH)"/>
    <property type="match status" value="1"/>
</dbReference>
<sequence>MRITVFGAAGSAGSEIVTEALSRGHEVTAVVRSEARFGQLPSAASKRQGDASCIEDVIALSEGQDLVIAATRPPEGKERDLITISQSLLTGLAQTQVRLIAVGGAGSLKVADKEDTLVVDDTRYVSPVWRDIAVACVDQYNLYKATTETQWTYLSPPAMLLPGERNAKFRLGKDELLVDQQGQSKISYADLAIAMIDEAEQNNFPQQRFTLAY</sequence>
<feature type="domain" description="NAD(P)-binding" evidence="1">
    <location>
        <begin position="7"/>
        <end position="198"/>
    </location>
</feature>